<proteinExistence type="predicted"/>
<evidence type="ECO:0008006" key="6">
    <source>
        <dbReference type="Google" id="ProtNLM"/>
    </source>
</evidence>
<evidence type="ECO:0000256" key="2">
    <source>
        <dbReference type="ARBA" id="ARBA00022737"/>
    </source>
</evidence>
<dbReference type="Pfam" id="PF14580">
    <property type="entry name" value="LRR_9"/>
    <property type="match status" value="1"/>
</dbReference>
<dbReference type="PROSITE" id="PS51450">
    <property type="entry name" value="LRR"/>
    <property type="match status" value="3"/>
</dbReference>
<dbReference type="EMBL" id="JAZGQO010000008">
    <property type="protein sequence ID" value="KAK6179085.1"/>
    <property type="molecule type" value="Genomic_DNA"/>
</dbReference>
<comment type="caution">
    <text evidence="4">The sequence shown here is derived from an EMBL/GenBank/DDBJ whole genome shotgun (WGS) entry which is preliminary data.</text>
</comment>
<organism evidence="4 5">
    <name type="scientific">Patella caerulea</name>
    <name type="common">Rayed Mediterranean limpet</name>
    <dbReference type="NCBI Taxonomy" id="87958"/>
    <lineage>
        <taxon>Eukaryota</taxon>
        <taxon>Metazoa</taxon>
        <taxon>Spiralia</taxon>
        <taxon>Lophotrochozoa</taxon>
        <taxon>Mollusca</taxon>
        <taxon>Gastropoda</taxon>
        <taxon>Patellogastropoda</taxon>
        <taxon>Patelloidea</taxon>
        <taxon>Patellidae</taxon>
        <taxon>Patella</taxon>
    </lineage>
</organism>
<name>A0AAN8PXY7_PATCE</name>
<evidence type="ECO:0000313" key="4">
    <source>
        <dbReference type="EMBL" id="KAK6179085.1"/>
    </source>
</evidence>
<dbReference type="SUPFAM" id="SSF52058">
    <property type="entry name" value="L domain-like"/>
    <property type="match status" value="1"/>
</dbReference>
<keyword evidence="2" id="KW-0677">Repeat</keyword>
<dbReference type="PANTHER" id="PTHR18849:SF8">
    <property type="entry name" value="LEUCINE-RICH REPEAT-CONTAINING PROTEIN 61"/>
    <property type="match status" value="1"/>
</dbReference>
<keyword evidence="5" id="KW-1185">Reference proteome</keyword>
<protein>
    <recommendedName>
        <fullName evidence="6">Leucine-rich repeat-containing protein 61</fullName>
    </recommendedName>
</protein>
<dbReference type="GO" id="GO:0036158">
    <property type="term" value="P:outer dynein arm assembly"/>
    <property type="evidence" value="ECO:0007669"/>
    <property type="project" value="TreeGrafter"/>
</dbReference>
<dbReference type="AlphaFoldDB" id="A0AAN8PXY7"/>
<keyword evidence="3" id="KW-0175">Coiled coil</keyword>
<dbReference type="InterPro" id="IPR032675">
    <property type="entry name" value="LRR_dom_sf"/>
</dbReference>
<dbReference type="InterPro" id="IPR001611">
    <property type="entry name" value="Leu-rich_rpt"/>
</dbReference>
<accession>A0AAN8PXY7</accession>
<gene>
    <name evidence="4" type="ORF">SNE40_011521</name>
</gene>
<dbReference type="SMART" id="SM00365">
    <property type="entry name" value="LRR_SD22"/>
    <property type="match status" value="3"/>
</dbReference>
<dbReference type="Proteomes" id="UP001347796">
    <property type="component" value="Unassembled WGS sequence"/>
</dbReference>
<dbReference type="GO" id="GO:0005737">
    <property type="term" value="C:cytoplasm"/>
    <property type="evidence" value="ECO:0007669"/>
    <property type="project" value="TreeGrafter"/>
</dbReference>
<keyword evidence="1" id="KW-0433">Leucine-rich repeat</keyword>
<reference evidence="4 5" key="1">
    <citation type="submission" date="2024-01" db="EMBL/GenBank/DDBJ databases">
        <title>The genome of the rayed Mediterranean limpet Patella caerulea (Linnaeus, 1758).</title>
        <authorList>
            <person name="Anh-Thu Weber A."/>
            <person name="Halstead-Nussloch G."/>
        </authorList>
    </citation>
    <scope>NUCLEOTIDE SEQUENCE [LARGE SCALE GENOMIC DNA]</scope>
    <source>
        <strain evidence="4">AATW-2023a</strain>
        <tissue evidence="4">Whole specimen</tissue>
    </source>
</reference>
<feature type="coiled-coil region" evidence="3">
    <location>
        <begin position="214"/>
        <end position="241"/>
    </location>
</feature>
<dbReference type="PANTHER" id="PTHR18849">
    <property type="entry name" value="LEUCINE RICH REPEAT PROTEIN"/>
    <property type="match status" value="1"/>
</dbReference>
<dbReference type="PRINTS" id="PR00019">
    <property type="entry name" value="LEURICHRPT"/>
</dbReference>
<evidence type="ECO:0000313" key="5">
    <source>
        <dbReference type="Proteomes" id="UP001347796"/>
    </source>
</evidence>
<dbReference type="Gene3D" id="3.80.10.10">
    <property type="entry name" value="Ribonuclease Inhibitor"/>
    <property type="match status" value="1"/>
</dbReference>
<evidence type="ECO:0000256" key="1">
    <source>
        <dbReference type="ARBA" id="ARBA00022614"/>
    </source>
</evidence>
<evidence type="ECO:0000256" key="3">
    <source>
        <dbReference type="SAM" id="Coils"/>
    </source>
</evidence>
<sequence length="246" mass="26682">MSETTGQITKQLLKTKSGEFDVESIHSICLSGAGLSDLGCISECSSLEKLDLSKNDISKLHKLAGLNNLAVLNLSGNRIVSLEGLQALENLTKLNLAGNLIGSVRELRCLTGLSKLTDLRLQDTDNGLSNPLCGNNTYIKEVVALFPSLITLDGERVSGKGSELYLICQQIDQALVSCSSSNNSLVTKSTMMPENWVPDNYWKLDTSAFDNSNLHDAEQQLEDLLKSCKKMSQDAAQKLQEATLTS</sequence>